<evidence type="ECO:0000256" key="3">
    <source>
        <dbReference type="ARBA" id="ARBA00022630"/>
    </source>
</evidence>
<dbReference type="SUPFAM" id="SSF51395">
    <property type="entry name" value="FMN-linked oxidoreductases"/>
    <property type="match status" value="1"/>
</dbReference>
<dbReference type="AlphaFoldDB" id="K9WH23"/>
<dbReference type="InterPro" id="IPR050074">
    <property type="entry name" value="DHO_dehydrogenase"/>
</dbReference>
<dbReference type="InterPro" id="IPR013785">
    <property type="entry name" value="Aldolase_TIM"/>
</dbReference>
<keyword evidence="6" id="KW-0560">Oxidoreductase</keyword>
<dbReference type="PATRIC" id="fig|1173027.3.peg.3389"/>
<keyword evidence="5" id="KW-0665">Pyrimidine biosynthesis</keyword>
<evidence type="ECO:0000256" key="6">
    <source>
        <dbReference type="ARBA" id="ARBA00023002"/>
    </source>
</evidence>
<evidence type="ECO:0000259" key="7">
    <source>
        <dbReference type="Pfam" id="PF01180"/>
    </source>
</evidence>
<dbReference type="eggNOG" id="COG0167">
    <property type="taxonomic scope" value="Bacteria"/>
</dbReference>
<dbReference type="Pfam" id="PF01180">
    <property type="entry name" value="DHO_dh"/>
    <property type="match status" value="1"/>
</dbReference>
<comment type="cofactor">
    <cofactor evidence="1">
        <name>FMN</name>
        <dbReference type="ChEBI" id="CHEBI:58210"/>
    </cofactor>
</comment>
<dbReference type="NCBIfam" id="NF005741">
    <property type="entry name" value="PRK07565.1"/>
    <property type="match status" value="1"/>
</dbReference>
<evidence type="ECO:0000256" key="4">
    <source>
        <dbReference type="ARBA" id="ARBA00022643"/>
    </source>
</evidence>
<dbReference type="GO" id="GO:0004152">
    <property type="term" value="F:dihydroorotate dehydrogenase activity"/>
    <property type="evidence" value="ECO:0007669"/>
    <property type="project" value="InterPro"/>
</dbReference>
<evidence type="ECO:0000256" key="1">
    <source>
        <dbReference type="ARBA" id="ARBA00001917"/>
    </source>
</evidence>
<dbReference type="GO" id="GO:0005737">
    <property type="term" value="C:cytoplasm"/>
    <property type="evidence" value="ECO:0007669"/>
    <property type="project" value="InterPro"/>
</dbReference>
<evidence type="ECO:0000313" key="9">
    <source>
        <dbReference type="Proteomes" id="UP000010471"/>
    </source>
</evidence>
<dbReference type="UniPathway" id="UPA00070"/>
<dbReference type="RefSeq" id="WP_015182980.1">
    <property type="nucleotide sequence ID" value="NC_019738.1"/>
</dbReference>
<dbReference type="PANTHER" id="PTHR48109">
    <property type="entry name" value="DIHYDROOROTATE DEHYDROGENASE (QUINONE), MITOCHONDRIAL-RELATED"/>
    <property type="match status" value="1"/>
</dbReference>
<organism evidence="8 9">
    <name type="scientific">Allocoleopsis franciscana PCC 7113</name>
    <dbReference type="NCBI Taxonomy" id="1173027"/>
    <lineage>
        <taxon>Bacteria</taxon>
        <taxon>Bacillati</taxon>
        <taxon>Cyanobacteriota</taxon>
        <taxon>Cyanophyceae</taxon>
        <taxon>Coleofasciculales</taxon>
        <taxon>Coleofasciculaceae</taxon>
        <taxon>Allocoleopsis</taxon>
        <taxon>Allocoleopsis franciscana</taxon>
    </lineage>
</organism>
<dbReference type="PIRSF" id="PIRSF000164">
    <property type="entry name" value="DHO_oxidase"/>
    <property type="match status" value="1"/>
</dbReference>
<evidence type="ECO:0000313" key="8">
    <source>
        <dbReference type="EMBL" id="AFZ18832.1"/>
    </source>
</evidence>
<dbReference type="InterPro" id="IPR005720">
    <property type="entry name" value="Dihydroorotate_DH_cat"/>
</dbReference>
<feature type="domain" description="Dihydroorotate dehydrogenase catalytic" evidence="7">
    <location>
        <begin position="91"/>
        <end position="291"/>
    </location>
</feature>
<dbReference type="InterPro" id="IPR012135">
    <property type="entry name" value="Dihydroorotate_DH_1_2"/>
</dbReference>
<dbReference type="GO" id="GO:0006207">
    <property type="term" value="P:'de novo' pyrimidine nucleobase biosynthetic process"/>
    <property type="evidence" value="ECO:0007669"/>
    <property type="project" value="TreeGrafter"/>
</dbReference>
<gene>
    <name evidence="8" type="ORF">Mic7113_3075</name>
</gene>
<dbReference type="EMBL" id="CP003630">
    <property type="protein sequence ID" value="AFZ18832.1"/>
    <property type="molecule type" value="Genomic_DNA"/>
</dbReference>
<dbReference type="OrthoDB" id="9794954at2"/>
<keyword evidence="3" id="KW-0285">Flavoprotein</keyword>
<evidence type="ECO:0000256" key="5">
    <source>
        <dbReference type="ARBA" id="ARBA00022975"/>
    </source>
</evidence>
<dbReference type="KEGG" id="mic:Mic7113_3075"/>
<name>K9WH23_9CYAN</name>
<keyword evidence="4" id="KW-0288">FMN</keyword>
<protein>
    <submittedName>
        <fullName evidence="8">Dihydroorotate dehydrogenase</fullName>
    </submittedName>
</protein>
<dbReference type="HOGENOM" id="CLU_042042_4_0_3"/>
<proteinExistence type="predicted"/>
<reference evidence="8 9" key="1">
    <citation type="submission" date="2012-06" db="EMBL/GenBank/DDBJ databases">
        <title>Finished chromosome of genome of Microcoleus sp. PCC 7113.</title>
        <authorList>
            <consortium name="US DOE Joint Genome Institute"/>
            <person name="Gugger M."/>
            <person name="Coursin T."/>
            <person name="Rippka R."/>
            <person name="Tandeau De Marsac N."/>
            <person name="Huntemann M."/>
            <person name="Wei C.-L."/>
            <person name="Han J."/>
            <person name="Detter J.C."/>
            <person name="Han C."/>
            <person name="Tapia R."/>
            <person name="Chen A."/>
            <person name="Kyrpides N."/>
            <person name="Mavromatis K."/>
            <person name="Markowitz V."/>
            <person name="Szeto E."/>
            <person name="Ivanova N."/>
            <person name="Pagani I."/>
            <person name="Pati A."/>
            <person name="Goodwin L."/>
            <person name="Nordberg H.P."/>
            <person name="Cantor M.N."/>
            <person name="Hua S.X."/>
            <person name="Woyke T."/>
            <person name="Kerfeld C.A."/>
        </authorList>
    </citation>
    <scope>NUCLEOTIDE SEQUENCE [LARGE SCALE GENOMIC DNA]</scope>
    <source>
        <strain evidence="8 9">PCC 7113</strain>
    </source>
</reference>
<dbReference type="CDD" id="cd04739">
    <property type="entry name" value="DHOD_like"/>
    <property type="match status" value="1"/>
</dbReference>
<dbReference type="STRING" id="1173027.Mic7113_3075"/>
<dbReference type="PANTHER" id="PTHR48109:SF3">
    <property type="entry name" value="SLL0744 PROTEIN"/>
    <property type="match status" value="1"/>
</dbReference>
<dbReference type="Proteomes" id="UP000010471">
    <property type="component" value="Chromosome"/>
</dbReference>
<accession>K9WH23</accession>
<keyword evidence="9" id="KW-1185">Reference proteome</keyword>
<comment type="pathway">
    <text evidence="2">Pyrimidine metabolism; UMP biosynthesis via de novo pathway.</text>
</comment>
<dbReference type="Gene3D" id="3.20.20.70">
    <property type="entry name" value="Aldolase class I"/>
    <property type="match status" value="1"/>
</dbReference>
<sequence length="348" mass="39143">MNLTTTYMGLELRSPLVVGAAAPLTEDIDNIKRMEDAGAAAVVLHSLFEEQIEQEMLTIHHHLEQGTESYAESLTFFPEPEIFHVGPSLYLEHIRKAKERVNIPIIASLNGSTLGGWTNYARQIEQAGADALEINIYYIPTEIHLTGAAIEQQYLDILKAVKASVTIPVAVKLSPYFTNLANMAHQLTREGADALVLFNRFYQPDIDVEELEVRPNVLLSTPQAMRLPMRWIAILYRRIGADLAATGGIQKGVDVVRMLMAGAKVTMIVSSLLRHGINHLQEIEQELRHWMQEHDYSCVSELQGIMSQRSCPNPSEFERVQYMKAIQTYTPKPPVLAETAYVVYQQED</sequence>
<evidence type="ECO:0000256" key="2">
    <source>
        <dbReference type="ARBA" id="ARBA00004725"/>
    </source>
</evidence>
<dbReference type="GO" id="GO:0044205">
    <property type="term" value="P:'de novo' UMP biosynthetic process"/>
    <property type="evidence" value="ECO:0007669"/>
    <property type="project" value="UniProtKB-UniPathway"/>
</dbReference>